<comment type="caution">
    <text evidence="1">The sequence shown here is derived from an EMBL/GenBank/DDBJ whole genome shotgun (WGS) entry which is preliminary data.</text>
</comment>
<organism evidence="1 2">
    <name type="scientific">Aquamicrobium ahrensii</name>
    <dbReference type="NCBI Taxonomy" id="469551"/>
    <lineage>
        <taxon>Bacteria</taxon>
        <taxon>Pseudomonadati</taxon>
        <taxon>Pseudomonadota</taxon>
        <taxon>Alphaproteobacteria</taxon>
        <taxon>Hyphomicrobiales</taxon>
        <taxon>Phyllobacteriaceae</taxon>
        <taxon>Aquamicrobium</taxon>
    </lineage>
</organism>
<dbReference type="EMBL" id="JBEPMN010000002">
    <property type="protein sequence ID" value="MET3660311.1"/>
    <property type="molecule type" value="Genomic_DNA"/>
</dbReference>
<protein>
    <submittedName>
        <fullName evidence="1">Uncharacterized protein</fullName>
    </submittedName>
</protein>
<evidence type="ECO:0000313" key="2">
    <source>
        <dbReference type="Proteomes" id="UP001549143"/>
    </source>
</evidence>
<accession>A0ABV2KGW3</accession>
<proteinExistence type="predicted"/>
<sequence>MANAPMGAGDRYYVYRSLLDLKQKFERRASREAEKAELHEWREVGDRVAAGKRRGLLSRLFGGIGCDRRWRRNRDHVADRGC</sequence>
<keyword evidence="2" id="KW-1185">Reference proteome</keyword>
<reference evidence="1 2" key="1">
    <citation type="submission" date="2024-06" db="EMBL/GenBank/DDBJ databases">
        <title>Genomic Encyclopedia of Type Strains, Phase IV (KMG-IV): sequencing the most valuable type-strain genomes for metagenomic binning, comparative biology and taxonomic classification.</title>
        <authorList>
            <person name="Goeker M."/>
        </authorList>
    </citation>
    <scope>NUCLEOTIDE SEQUENCE [LARGE SCALE GENOMIC DNA]</scope>
    <source>
        <strain evidence="1 2">DSM 19730</strain>
    </source>
</reference>
<evidence type="ECO:0000313" key="1">
    <source>
        <dbReference type="EMBL" id="MET3660311.1"/>
    </source>
</evidence>
<dbReference type="Proteomes" id="UP001549143">
    <property type="component" value="Unassembled WGS sequence"/>
</dbReference>
<gene>
    <name evidence="1" type="ORF">ABID44_000625</name>
</gene>
<name>A0ABV2KGW3_9HYPH</name>